<evidence type="ECO:0000256" key="4">
    <source>
        <dbReference type="PROSITE-ProRule" id="PRU00024"/>
    </source>
</evidence>
<proteinExistence type="predicted"/>
<accession>A0A6A3ANN3</accession>
<name>A0A6A3ANN3_HIBSY</name>
<evidence type="ECO:0000256" key="3">
    <source>
        <dbReference type="ARBA" id="ARBA00022833"/>
    </source>
</evidence>
<gene>
    <name evidence="6" type="ORF">F3Y22_tig00110450pilonHSYRG00231</name>
</gene>
<evidence type="ECO:0000313" key="7">
    <source>
        <dbReference type="Proteomes" id="UP000436088"/>
    </source>
</evidence>
<dbReference type="PANTHER" id="PTHR31717">
    <property type="entry name" value="ZINC FINGER PROTEIN CONSTANS-LIKE 10"/>
    <property type="match status" value="1"/>
</dbReference>
<evidence type="ECO:0000256" key="1">
    <source>
        <dbReference type="ARBA" id="ARBA00022723"/>
    </source>
</evidence>
<dbReference type="PROSITE" id="PS50119">
    <property type="entry name" value="ZF_BBOX"/>
    <property type="match status" value="1"/>
</dbReference>
<keyword evidence="1" id="KW-0479">Metal-binding</keyword>
<dbReference type="OrthoDB" id="153872at2759"/>
<reference evidence="6" key="1">
    <citation type="submission" date="2019-09" db="EMBL/GenBank/DDBJ databases">
        <title>Draft genome information of white flower Hibiscus syriacus.</title>
        <authorList>
            <person name="Kim Y.-M."/>
        </authorList>
    </citation>
    <scope>NUCLEOTIDE SEQUENCE [LARGE SCALE GENOMIC DNA]</scope>
    <source>
        <strain evidence="6">YM2019G1</strain>
    </source>
</reference>
<dbReference type="SMART" id="SM00336">
    <property type="entry name" value="BBOX"/>
    <property type="match status" value="1"/>
</dbReference>
<evidence type="ECO:0000313" key="6">
    <source>
        <dbReference type="EMBL" id="KAE8704472.1"/>
    </source>
</evidence>
<keyword evidence="7" id="KW-1185">Reference proteome</keyword>
<dbReference type="InterPro" id="IPR000315">
    <property type="entry name" value="Znf_B-box"/>
</dbReference>
<dbReference type="InterPro" id="IPR049808">
    <property type="entry name" value="CONSTANS-like_Bbox1"/>
</dbReference>
<dbReference type="Proteomes" id="UP000436088">
    <property type="component" value="Unassembled WGS sequence"/>
</dbReference>
<dbReference type="EMBL" id="VEPZ02000992">
    <property type="protein sequence ID" value="KAE8704472.1"/>
    <property type="molecule type" value="Genomic_DNA"/>
</dbReference>
<dbReference type="PANTHER" id="PTHR31717:SF81">
    <property type="entry name" value="B-BOX ZINC FINGER PROTEIN 32-LIKE"/>
    <property type="match status" value="1"/>
</dbReference>
<dbReference type="GO" id="GO:0008270">
    <property type="term" value="F:zinc ion binding"/>
    <property type="evidence" value="ECO:0007669"/>
    <property type="project" value="UniProtKB-KW"/>
</dbReference>
<keyword evidence="3" id="KW-0862">Zinc</keyword>
<sequence length="213" mass="24211">MKNDNLCELCKEEASVYCSADFAFLCWNCNYKVHRANFLVARHVRRVLCEKCDDFCSCEKPNDTMPCSSDCLSTSESSTNDSKPQRVCVKSRLSAGSQSEVSDDMERVLMVWCKKLGLKRHSVMPTAAAVLRFCLERLKGLPFRLSLAAAIWLGMKITQETSVASWRNLWRIEELSGVPAKVIVAVEPRLTRAMGFRKRIEQDLEEGWDECNV</sequence>
<evidence type="ECO:0000259" key="5">
    <source>
        <dbReference type="PROSITE" id="PS50119"/>
    </source>
</evidence>
<protein>
    <recommendedName>
        <fullName evidence="5">B box-type domain-containing protein</fullName>
    </recommendedName>
</protein>
<organism evidence="6 7">
    <name type="scientific">Hibiscus syriacus</name>
    <name type="common">Rose of Sharon</name>
    <dbReference type="NCBI Taxonomy" id="106335"/>
    <lineage>
        <taxon>Eukaryota</taxon>
        <taxon>Viridiplantae</taxon>
        <taxon>Streptophyta</taxon>
        <taxon>Embryophyta</taxon>
        <taxon>Tracheophyta</taxon>
        <taxon>Spermatophyta</taxon>
        <taxon>Magnoliopsida</taxon>
        <taxon>eudicotyledons</taxon>
        <taxon>Gunneridae</taxon>
        <taxon>Pentapetalae</taxon>
        <taxon>rosids</taxon>
        <taxon>malvids</taxon>
        <taxon>Malvales</taxon>
        <taxon>Malvaceae</taxon>
        <taxon>Malvoideae</taxon>
        <taxon>Hibiscus</taxon>
    </lineage>
</organism>
<comment type="caution">
    <text evidence="6">The sequence shown here is derived from an EMBL/GenBank/DDBJ whole genome shotgun (WGS) entry which is preliminary data.</text>
</comment>
<evidence type="ECO:0000256" key="2">
    <source>
        <dbReference type="ARBA" id="ARBA00022771"/>
    </source>
</evidence>
<feature type="domain" description="B box-type" evidence="5">
    <location>
        <begin position="2"/>
        <end position="48"/>
    </location>
</feature>
<dbReference type="AlphaFoldDB" id="A0A6A3ANN3"/>
<dbReference type="Pfam" id="PF00643">
    <property type="entry name" value="zf-B_box"/>
    <property type="match status" value="1"/>
</dbReference>
<keyword evidence="2 4" id="KW-0863">Zinc-finger</keyword>
<dbReference type="CDD" id="cd19821">
    <property type="entry name" value="Bbox1_BBX-like"/>
    <property type="match status" value="1"/>
</dbReference>